<dbReference type="Proteomes" id="UP000562045">
    <property type="component" value="Unassembled WGS sequence"/>
</dbReference>
<organism evidence="1 2">
    <name type="scientific">Nocardioides aromaticivorans</name>
    <dbReference type="NCBI Taxonomy" id="200618"/>
    <lineage>
        <taxon>Bacteria</taxon>
        <taxon>Bacillati</taxon>
        <taxon>Actinomycetota</taxon>
        <taxon>Actinomycetes</taxon>
        <taxon>Propionibacteriales</taxon>
        <taxon>Nocardioidaceae</taxon>
        <taxon>Nocardioides</taxon>
    </lineage>
</organism>
<evidence type="ECO:0000313" key="1">
    <source>
        <dbReference type="EMBL" id="NYI43059.1"/>
    </source>
</evidence>
<reference evidence="1 2" key="1">
    <citation type="submission" date="2020-07" db="EMBL/GenBank/DDBJ databases">
        <title>Sequencing the genomes of 1000 actinobacteria strains.</title>
        <authorList>
            <person name="Klenk H.-P."/>
        </authorList>
    </citation>
    <scope>NUCLEOTIDE SEQUENCE [LARGE SCALE GENOMIC DNA]</scope>
    <source>
        <strain evidence="1 2">DSM 15131</strain>
    </source>
</reference>
<dbReference type="RefSeq" id="WP_179647377.1">
    <property type="nucleotide sequence ID" value="NZ_JACBZM010000001.1"/>
</dbReference>
<accession>A0A7Y9ZCV3</accession>
<name>A0A7Y9ZCV3_9ACTN</name>
<evidence type="ECO:0008006" key="3">
    <source>
        <dbReference type="Google" id="ProtNLM"/>
    </source>
</evidence>
<protein>
    <recommendedName>
        <fullName evidence="3">DUF559 domain-containing protein</fullName>
    </recommendedName>
</protein>
<gene>
    <name evidence="1" type="ORF">BJ993_000139</name>
</gene>
<dbReference type="AlphaFoldDB" id="A0A7Y9ZCV3"/>
<dbReference type="EMBL" id="JACBZM010000001">
    <property type="protein sequence ID" value="NYI43059.1"/>
    <property type="molecule type" value="Genomic_DNA"/>
</dbReference>
<proteinExistence type="predicted"/>
<comment type="caution">
    <text evidence="1">The sequence shown here is derived from an EMBL/GenBank/DDBJ whole genome shotgun (WGS) entry which is preliminary data.</text>
</comment>
<evidence type="ECO:0000313" key="2">
    <source>
        <dbReference type="Proteomes" id="UP000562045"/>
    </source>
</evidence>
<sequence length="304" mass="33507">MARDDWKRLAVRQAGLLTRAQLAGVGIDRWAIRHRVETGRWVAHTPTVIGTTTGELTREQSMWVGVLHGGARAVVGGLTAAEVGGLRNWHRDDVTVLVPHGADVGEGFLGVTYVRSRRDLAVLRRPGHELPVARIEPAVLLFASRQRSPRVAEGVLAATVQQGLTSPDRLSEWIDRLAPLRGAGRFRRALAEIAGGAQSVGEIDVRRMCRAGGLALPVRQVRRRDASGRLRFTDCEWRLPDGRTIVLEVDGGFHMEVEHWEDDLARQRALTSPTRVVVRCTTRELRDEPGTVARDLRLLGVPAA</sequence>